<keyword evidence="5" id="KW-1185">Reference proteome</keyword>
<dbReference type="InterPro" id="IPR051121">
    <property type="entry name" value="FAH"/>
</dbReference>
<dbReference type="Pfam" id="PF01557">
    <property type="entry name" value="FAA_hydrolase"/>
    <property type="match status" value="1"/>
</dbReference>
<gene>
    <name evidence="4" type="ORF">HKD39_08515</name>
</gene>
<dbReference type="InterPro" id="IPR036663">
    <property type="entry name" value="Fumarylacetoacetase_C_sf"/>
</dbReference>
<evidence type="ECO:0000259" key="3">
    <source>
        <dbReference type="Pfam" id="PF01557"/>
    </source>
</evidence>
<dbReference type="Proteomes" id="UP000562984">
    <property type="component" value="Unassembled WGS sequence"/>
</dbReference>
<dbReference type="InterPro" id="IPR011234">
    <property type="entry name" value="Fumarylacetoacetase-like_C"/>
</dbReference>
<dbReference type="GO" id="GO:0016787">
    <property type="term" value="F:hydrolase activity"/>
    <property type="evidence" value="ECO:0007669"/>
    <property type="project" value="UniProtKB-KW"/>
</dbReference>
<reference evidence="4 5" key="1">
    <citation type="submission" date="2020-05" db="EMBL/GenBank/DDBJ databases">
        <title>Nakamurella sp. DB0629 isolated from air conditioner.</title>
        <authorList>
            <person name="Kim D.H."/>
            <person name="Kim D.-U."/>
        </authorList>
    </citation>
    <scope>NUCLEOTIDE SEQUENCE [LARGE SCALE GENOMIC DNA]</scope>
    <source>
        <strain evidence="4 5">DB0629</strain>
    </source>
</reference>
<dbReference type="GO" id="GO:0044281">
    <property type="term" value="P:small molecule metabolic process"/>
    <property type="evidence" value="ECO:0007669"/>
    <property type="project" value="UniProtKB-ARBA"/>
</dbReference>
<evidence type="ECO:0000256" key="1">
    <source>
        <dbReference type="ARBA" id="ARBA00010211"/>
    </source>
</evidence>
<organism evidence="4 5">
    <name type="scientific">Nakamurella aerolata</name>
    <dbReference type="NCBI Taxonomy" id="1656892"/>
    <lineage>
        <taxon>Bacteria</taxon>
        <taxon>Bacillati</taxon>
        <taxon>Actinomycetota</taxon>
        <taxon>Actinomycetes</taxon>
        <taxon>Nakamurellales</taxon>
        <taxon>Nakamurellaceae</taxon>
        <taxon>Nakamurella</taxon>
    </lineage>
</organism>
<dbReference type="Gene3D" id="3.90.850.10">
    <property type="entry name" value="Fumarylacetoacetase-like, C-terminal domain"/>
    <property type="match status" value="1"/>
</dbReference>
<dbReference type="PANTHER" id="PTHR42796">
    <property type="entry name" value="FUMARYLACETOACETATE HYDROLASE DOMAIN-CONTAINING PROTEIN 2A-RELATED"/>
    <property type="match status" value="1"/>
</dbReference>
<name>A0A849AFZ7_9ACTN</name>
<accession>A0A849AFZ7</accession>
<keyword evidence="2" id="KW-0479">Metal-binding</keyword>
<proteinExistence type="inferred from homology"/>
<dbReference type="RefSeq" id="WP_171199390.1">
    <property type="nucleotide sequence ID" value="NZ_JABEND010000003.1"/>
</dbReference>
<comment type="caution">
    <text evidence="4">The sequence shown here is derived from an EMBL/GenBank/DDBJ whole genome shotgun (WGS) entry which is preliminary data.</text>
</comment>
<evidence type="ECO:0000256" key="2">
    <source>
        <dbReference type="ARBA" id="ARBA00022723"/>
    </source>
</evidence>
<keyword evidence="4" id="KW-0378">Hydrolase</keyword>
<dbReference type="GO" id="GO:0046872">
    <property type="term" value="F:metal ion binding"/>
    <property type="evidence" value="ECO:0007669"/>
    <property type="project" value="UniProtKB-KW"/>
</dbReference>
<protein>
    <submittedName>
        <fullName evidence="4">Fumarylacetoacetate hydrolase family protein</fullName>
    </submittedName>
</protein>
<dbReference type="AlphaFoldDB" id="A0A849AFZ7"/>
<dbReference type="EMBL" id="JABEND010000003">
    <property type="protein sequence ID" value="NNG35752.1"/>
    <property type="molecule type" value="Genomic_DNA"/>
</dbReference>
<dbReference type="SUPFAM" id="SSF56529">
    <property type="entry name" value="FAH"/>
    <property type="match status" value="1"/>
</dbReference>
<comment type="similarity">
    <text evidence="1">Belongs to the FAH family.</text>
</comment>
<sequence>MKLLTYTYPDGRVAHGELVDEAAGTIEEWGDGDLLGTVTAGAAARNGAAGSSGDQQRATVALDQVRVLAPLQRPGKIICAATNYQEHIVEGGGTPVDKQRTSPKLFNKFDTAIAGTGETFVIPEISASADWEVELAVVIGADCDHVPVEQALDKVFGYATANDISLRKLDNIGFERDTENPWVGFFDWLEGKWANGSAPVGPYLVTADEVGDPQNLPISLTVNDKVWQSGNTKDMIFSCAELVAFASRLCTLHAGDIILTGTPSGVGATTSTWLADGDVMVAEVAGLGKLVTEVQKAR</sequence>
<dbReference type="PANTHER" id="PTHR42796:SF4">
    <property type="entry name" value="FUMARYLACETOACETATE HYDROLASE DOMAIN-CONTAINING PROTEIN 2A"/>
    <property type="match status" value="1"/>
</dbReference>
<evidence type="ECO:0000313" key="4">
    <source>
        <dbReference type="EMBL" id="NNG35752.1"/>
    </source>
</evidence>
<feature type="domain" description="Fumarylacetoacetase-like C-terminal" evidence="3">
    <location>
        <begin position="76"/>
        <end position="294"/>
    </location>
</feature>
<evidence type="ECO:0000313" key="5">
    <source>
        <dbReference type="Proteomes" id="UP000562984"/>
    </source>
</evidence>